<feature type="compositionally biased region" description="Acidic residues" evidence="1">
    <location>
        <begin position="44"/>
        <end position="64"/>
    </location>
</feature>
<sequence length="250" mass="27330">MSTSTRGRAGKYSKAKRGGGRNFSKNLRPLDADGGERSMWAEPTAEDSSDEDEDSEEESSDDDGAPAQVGGAAEVTREERKAATKAKKEAAIKKKQGTVQAGDMPSSDSDEDEDDDSDDMPVNPNLSAAARKQVVPKTVGEEPAAKKLVKKDADLSQLSRREREALEAQQKKERYQKLHAEGKTEEARADMERLKLVRQQREEAAAQKDAEKQEKDSLSKEKKEQMARLDRAQALKAARGARGSKKGGKA</sequence>
<feature type="compositionally biased region" description="Acidic residues" evidence="1">
    <location>
        <begin position="108"/>
        <end position="119"/>
    </location>
</feature>
<proteinExistence type="predicted"/>
<name>A0AAN7WCB2_9PEZI</name>
<feature type="domain" description="Casein kinase substrate phosphoprotein PP28" evidence="2">
    <location>
        <begin position="123"/>
        <end position="214"/>
    </location>
</feature>
<evidence type="ECO:0000313" key="4">
    <source>
        <dbReference type="Proteomes" id="UP001310594"/>
    </source>
</evidence>
<dbReference type="EMBL" id="JAVRQU010000008">
    <property type="protein sequence ID" value="KAK5700033.1"/>
    <property type="molecule type" value="Genomic_DNA"/>
</dbReference>
<feature type="compositionally biased region" description="Basic and acidic residues" evidence="1">
    <location>
        <begin position="75"/>
        <end position="92"/>
    </location>
</feature>
<evidence type="ECO:0000256" key="1">
    <source>
        <dbReference type="SAM" id="MobiDB-lite"/>
    </source>
</evidence>
<comment type="caution">
    <text evidence="3">The sequence shown here is derived from an EMBL/GenBank/DDBJ whole genome shotgun (WGS) entry which is preliminary data.</text>
</comment>
<dbReference type="InterPro" id="IPR019380">
    <property type="entry name" value="Casein_kinase_sb_PP28"/>
</dbReference>
<feature type="compositionally biased region" description="Basic and acidic residues" evidence="1">
    <location>
        <begin position="139"/>
        <end position="233"/>
    </location>
</feature>
<dbReference type="InterPro" id="IPR039876">
    <property type="entry name" value="HAP28"/>
</dbReference>
<reference evidence="3" key="1">
    <citation type="submission" date="2023-08" db="EMBL/GenBank/DDBJ databases">
        <title>Black Yeasts Isolated from many extreme environments.</title>
        <authorList>
            <person name="Coleine C."/>
            <person name="Stajich J.E."/>
            <person name="Selbmann L."/>
        </authorList>
    </citation>
    <scope>NUCLEOTIDE SEQUENCE</scope>
    <source>
        <strain evidence="3">CCFEE 5810</strain>
    </source>
</reference>
<accession>A0AAN7WCB2</accession>
<dbReference type="PANTHER" id="PTHR22055">
    <property type="entry name" value="28 KDA HEAT- AND ACID-STABLE PHOSPHOPROTEIN PDGF-ASSOCIATED PROTEIN"/>
    <property type="match status" value="1"/>
</dbReference>
<organism evidence="3 4">
    <name type="scientific">Elasticomyces elasticus</name>
    <dbReference type="NCBI Taxonomy" id="574655"/>
    <lineage>
        <taxon>Eukaryota</taxon>
        <taxon>Fungi</taxon>
        <taxon>Dikarya</taxon>
        <taxon>Ascomycota</taxon>
        <taxon>Pezizomycotina</taxon>
        <taxon>Dothideomycetes</taxon>
        <taxon>Dothideomycetidae</taxon>
        <taxon>Mycosphaerellales</taxon>
        <taxon>Teratosphaeriaceae</taxon>
        <taxon>Elasticomyces</taxon>
    </lineage>
</organism>
<dbReference type="AlphaFoldDB" id="A0AAN7WCB2"/>
<dbReference type="Pfam" id="PF10252">
    <property type="entry name" value="PP28"/>
    <property type="match status" value="1"/>
</dbReference>
<protein>
    <recommendedName>
        <fullName evidence="2">Casein kinase substrate phosphoprotein PP28 domain-containing protein</fullName>
    </recommendedName>
</protein>
<evidence type="ECO:0000313" key="3">
    <source>
        <dbReference type="EMBL" id="KAK5700033.1"/>
    </source>
</evidence>
<feature type="region of interest" description="Disordered" evidence="1">
    <location>
        <begin position="1"/>
        <end position="250"/>
    </location>
</feature>
<dbReference type="Proteomes" id="UP001310594">
    <property type="component" value="Unassembled WGS sequence"/>
</dbReference>
<feature type="compositionally biased region" description="Basic residues" evidence="1">
    <location>
        <begin position="8"/>
        <end position="19"/>
    </location>
</feature>
<gene>
    <name evidence="3" type="ORF">LTR97_006167</name>
</gene>
<evidence type="ECO:0000259" key="2">
    <source>
        <dbReference type="Pfam" id="PF10252"/>
    </source>
</evidence>